<dbReference type="OrthoDB" id="300289at2759"/>
<name>A0A834Y5M5_APHGI</name>
<dbReference type="EMBL" id="JACMRX010000001">
    <property type="protein sequence ID" value="KAF7997659.1"/>
    <property type="molecule type" value="Genomic_DNA"/>
</dbReference>
<organism evidence="1 2">
    <name type="scientific">Aphidius gifuensis</name>
    <name type="common">Parasitoid wasp</name>
    <dbReference type="NCBI Taxonomy" id="684658"/>
    <lineage>
        <taxon>Eukaryota</taxon>
        <taxon>Metazoa</taxon>
        <taxon>Ecdysozoa</taxon>
        <taxon>Arthropoda</taxon>
        <taxon>Hexapoda</taxon>
        <taxon>Insecta</taxon>
        <taxon>Pterygota</taxon>
        <taxon>Neoptera</taxon>
        <taxon>Endopterygota</taxon>
        <taxon>Hymenoptera</taxon>
        <taxon>Apocrita</taxon>
        <taxon>Ichneumonoidea</taxon>
        <taxon>Braconidae</taxon>
        <taxon>Aphidiinae</taxon>
        <taxon>Aphidius</taxon>
    </lineage>
</organism>
<dbReference type="Proteomes" id="UP000639338">
    <property type="component" value="Unassembled WGS sequence"/>
</dbReference>
<dbReference type="AlphaFoldDB" id="A0A834Y5M5"/>
<evidence type="ECO:0000313" key="1">
    <source>
        <dbReference type="EMBL" id="KAF7997659.1"/>
    </source>
</evidence>
<protein>
    <submittedName>
        <fullName evidence="1">Uncharacterized protein</fullName>
    </submittedName>
</protein>
<accession>A0A834Y5M5</accession>
<reference evidence="1 2" key="1">
    <citation type="submission" date="2020-08" db="EMBL/GenBank/DDBJ databases">
        <title>Aphidius gifuensis genome sequencing and assembly.</title>
        <authorList>
            <person name="Du Z."/>
        </authorList>
    </citation>
    <scope>NUCLEOTIDE SEQUENCE [LARGE SCALE GENOMIC DNA]</scope>
    <source>
        <strain evidence="1">YNYX2018</strain>
        <tissue evidence="1">Adults</tissue>
    </source>
</reference>
<sequence>MSDKEFNSYMSVPPLIIPQAYSGKLGNDDNDVKNNLFDESVTPSPTFDFPSFMNFSLDKNKQDDNSSLISFDAQCVYLTSDDNNDICRGGSLSSTTTTAYQIDTNDYHGFTLQGSNILTIPCNTGDLSSDH</sequence>
<proteinExistence type="predicted"/>
<comment type="caution">
    <text evidence="1">The sequence shown here is derived from an EMBL/GenBank/DDBJ whole genome shotgun (WGS) entry which is preliminary data.</text>
</comment>
<keyword evidence="2" id="KW-1185">Reference proteome</keyword>
<evidence type="ECO:0000313" key="2">
    <source>
        <dbReference type="Proteomes" id="UP000639338"/>
    </source>
</evidence>
<gene>
    <name evidence="1" type="ORF">HCN44_008832</name>
</gene>